<comment type="similarity">
    <text evidence="2 6">Belongs to the acyl-CoA dehydrogenase family.</text>
</comment>
<dbReference type="SUPFAM" id="SSF56645">
    <property type="entry name" value="Acyl-CoA dehydrogenase NM domain-like"/>
    <property type="match status" value="1"/>
</dbReference>
<dbReference type="InterPro" id="IPR037069">
    <property type="entry name" value="AcylCoA_DH/ox_N_sf"/>
</dbReference>
<dbReference type="GO" id="GO:0003995">
    <property type="term" value="F:acyl-CoA dehydrogenase activity"/>
    <property type="evidence" value="ECO:0007669"/>
    <property type="project" value="TreeGrafter"/>
</dbReference>
<dbReference type="Gene3D" id="2.40.110.10">
    <property type="entry name" value="Butyryl-CoA Dehydrogenase, subunit A, domain 2"/>
    <property type="match status" value="1"/>
</dbReference>
<comment type="caution">
    <text evidence="9">The sequence shown here is derived from an EMBL/GenBank/DDBJ whole genome shotgun (WGS) entry which is preliminary data.</text>
</comment>
<dbReference type="RefSeq" id="WP_188632492.1">
    <property type="nucleotide sequence ID" value="NZ_BMNQ01000016.1"/>
</dbReference>
<dbReference type="Gene3D" id="1.20.140.10">
    <property type="entry name" value="Butyryl-CoA Dehydrogenase, subunit A, domain 3"/>
    <property type="match status" value="1"/>
</dbReference>
<dbReference type="InterPro" id="IPR046373">
    <property type="entry name" value="Acyl-CoA_Oxase/DH_mid-dom_sf"/>
</dbReference>
<dbReference type="AlphaFoldDB" id="A0A917UXK8"/>
<protein>
    <submittedName>
        <fullName evidence="9">Acyl-CoA dehydrogenase</fullName>
    </submittedName>
</protein>
<dbReference type="PANTHER" id="PTHR48083">
    <property type="entry name" value="MEDIUM-CHAIN SPECIFIC ACYL-COA DEHYDROGENASE, MITOCHONDRIAL-RELATED"/>
    <property type="match status" value="1"/>
</dbReference>
<dbReference type="Proteomes" id="UP000658382">
    <property type="component" value="Unassembled WGS sequence"/>
</dbReference>
<evidence type="ECO:0000256" key="2">
    <source>
        <dbReference type="ARBA" id="ARBA00009347"/>
    </source>
</evidence>
<reference evidence="9" key="1">
    <citation type="journal article" date="2014" name="Int. J. Syst. Evol. Microbiol.">
        <title>Complete genome sequence of Corynebacterium casei LMG S-19264T (=DSM 44701T), isolated from a smear-ripened cheese.</title>
        <authorList>
            <consortium name="US DOE Joint Genome Institute (JGI-PGF)"/>
            <person name="Walter F."/>
            <person name="Albersmeier A."/>
            <person name="Kalinowski J."/>
            <person name="Ruckert C."/>
        </authorList>
    </citation>
    <scope>NUCLEOTIDE SEQUENCE</scope>
    <source>
        <strain evidence="9">JCM 12580</strain>
    </source>
</reference>
<dbReference type="SUPFAM" id="SSF47203">
    <property type="entry name" value="Acyl-CoA dehydrogenase C-terminal domain-like"/>
    <property type="match status" value="1"/>
</dbReference>
<dbReference type="InterPro" id="IPR036250">
    <property type="entry name" value="AcylCo_DH-like_C"/>
</dbReference>
<sequence length="413" mass="45969">MDFKIPDQVKEVVASIDKFIEQEVDPVKKQYQQQLTNDRYFYDENGLYAKETMDAIRKVRKKSAEAGFFHMFADPELGGSGDEFGPLNMVLIHELLYRKHGQDLLTQHIFPIGLFTDGLTPVLKGLKPEVKADILPGVQSGDTWLCFGLSEPDAGSDIWNLKTRAVKDGDHWVLNGTKQWISYAPYSDYAMIFAITDPEMVRQKSGGITCFLVPLDGVTCVSDSAIPLLGNLGGDTGIISLEDARVHEKYIIGDVHQAYKTALDGINLGRLSVAANCVGTAQWALDKAIEYANERKTFGVTIGKHQTIQTMIADCALEIYAAQNMVLHCAWKVENQNKSPVKELSMVKAHATEMTQSVLDKCMQIHGGMGLTNELGLEHVWRWAREQRIPDGTTEMQKRTIAKELLKGGTSFL</sequence>
<evidence type="ECO:0000259" key="7">
    <source>
        <dbReference type="Pfam" id="PF00441"/>
    </source>
</evidence>
<dbReference type="InterPro" id="IPR050741">
    <property type="entry name" value="Acyl-CoA_dehydrogenase"/>
</dbReference>
<keyword evidence="3 6" id="KW-0285">Flavoprotein</keyword>
<evidence type="ECO:0000259" key="8">
    <source>
        <dbReference type="Pfam" id="PF02770"/>
    </source>
</evidence>
<evidence type="ECO:0000313" key="10">
    <source>
        <dbReference type="Proteomes" id="UP000658382"/>
    </source>
</evidence>
<feature type="domain" description="Acyl-CoA dehydrogenase/oxidase C-terminal" evidence="7">
    <location>
        <begin position="261"/>
        <end position="406"/>
    </location>
</feature>
<dbReference type="GO" id="GO:0005737">
    <property type="term" value="C:cytoplasm"/>
    <property type="evidence" value="ECO:0007669"/>
    <property type="project" value="TreeGrafter"/>
</dbReference>
<dbReference type="FunFam" id="1.20.140.10:FF:000001">
    <property type="entry name" value="Acyl-CoA dehydrogenase"/>
    <property type="match status" value="1"/>
</dbReference>
<evidence type="ECO:0000313" key="9">
    <source>
        <dbReference type="EMBL" id="GGJ93521.1"/>
    </source>
</evidence>
<feature type="domain" description="Acyl-CoA oxidase/dehydrogenase middle" evidence="8">
    <location>
        <begin position="146"/>
        <end position="242"/>
    </location>
</feature>
<dbReference type="GO" id="GO:0050660">
    <property type="term" value="F:flavin adenine dinucleotide binding"/>
    <property type="evidence" value="ECO:0007669"/>
    <property type="project" value="InterPro"/>
</dbReference>
<organism evidence="9 10">
    <name type="scientific">Lentibacillus kapialis</name>
    <dbReference type="NCBI Taxonomy" id="340214"/>
    <lineage>
        <taxon>Bacteria</taxon>
        <taxon>Bacillati</taxon>
        <taxon>Bacillota</taxon>
        <taxon>Bacilli</taxon>
        <taxon>Bacillales</taxon>
        <taxon>Bacillaceae</taxon>
        <taxon>Lentibacillus</taxon>
    </lineage>
</organism>
<keyword evidence="4 6" id="KW-0274">FAD</keyword>
<dbReference type="Pfam" id="PF02770">
    <property type="entry name" value="Acyl-CoA_dh_M"/>
    <property type="match status" value="1"/>
</dbReference>
<dbReference type="InterPro" id="IPR009100">
    <property type="entry name" value="AcylCoA_DH/oxidase_NM_dom_sf"/>
</dbReference>
<evidence type="ECO:0000256" key="5">
    <source>
        <dbReference type="ARBA" id="ARBA00023002"/>
    </source>
</evidence>
<accession>A0A917UXK8</accession>
<evidence type="ECO:0000256" key="1">
    <source>
        <dbReference type="ARBA" id="ARBA00001974"/>
    </source>
</evidence>
<dbReference type="GO" id="GO:0033539">
    <property type="term" value="P:fatty acid beta-oxidation using acyl-CoA dehydrogenase"/>
    <property type="evidence" value="ECO:0007669"/>
    <property type="project" value="TreeGrafter"/>
</dbReference>
<dbReference type="CDD" id="cd00567">
    <property type="entry name" value="ACAD"/>
    <property type="match status" value="1"/>
</dbReference>
<keyword evidence="5 6" id="KW-0560">Oxidoreductase</keyword>
<dbReference type="EMBL" id="BMNQ01000016">
    <property type="protein sequence ID" value="GGJ93521.1"/>
    <property type="molecule type" value="Genomic_DNA"/>
</dbReference>
<evidence type="ECO:0000256" key="3">
    <source>
        <dbReference type="ARBA" id="ARBA00022630"/>
    </source>
</evidence>
<dbReference type="Pfam" id="PF00441">
    <property type="entry name" value="Acyl-CoA_dh_1"/>
    <property type="match status" value="1"/>
</dbReference>
<dbReference type="InterPro" id="IPR006091">
    <property type="entry name" value="Acyl-CoA_Oxase/DH_mid-dom"/>
</dbReference>
<reference evidence="9" key="2">
    <citation type="submission" date="2020-09" db="EMBL/GenBank/DDBJ databases">
        <authorList>
            <person name="Sun Q."/>
            <person name="Ohkuma M."/>
        </authorList>
    </citation>
    <scope>NUCLEOTIDE SEQUENCE</scope>
    <source>
        <strain evidence="9">JCM 12580</strain>
    </source>
</reference>
<proteinExistence type="inferred from homology"/>
<evidence type="ECO:0000256" key="6">
    <source>
        <dbReference type="RuleBase" id="RU362125"/>
    </source>
</evidence>
<name>A0A917UXK8_9BACI</name>
<dbReference type="InterPro" id="IPR009075">
    <property type="entry name" value="AcylCo_DH/oxidase_C"/>
</dbReference>
<keyword evidence="10" id="KW-1185">Reference proteome</keyword>
<dbReference type="Gene3D" id="1.10.540.10">
    <property type="entry name" value="Acyl-CoA dehydrogenase/oxidase, N-terminal domain"/>
    <property type="match status" value="1"/>
</dbReference>
<dbReference type="PANTHER" id="PTHR48083:SF2">
    <property type="entry name" value="MEDIUM-CHAIN SPECIFIC ACYL-COA DEHYDROGENASE, MITOCHONDRIAL"/>
    <property type="match status" value="1"/>
</dbReference>
<comment type="cofactor">
    <cofactor evidence="1 6">
        <name>FAD</name>
        <dbReference type="ChEBI" id="CHEBI:57692"/>
    </cofactor>
</comment>
<evidence type="ECO:0000256" key="4">
    <source>
        <dbReference type="ARBA" id="ARBA00022827"/>
    </source>
</evidence>
<gene>
    <name evidence="9" type="ORF">GCM10007063_15120</name>
</gene>